<dbReference type="EMBL" id="BDGG01000004">
    <property type="protein sequence ID" value="GAU97877.1"/>
    <property type="molecule type" value="Genomic_DNA"/>
</dbReference>
<evidence type="ECO:0000313" key="2">
    <source>
        <dbReference type="EMBL" id="GAU97877.1"/>
    </source>
</evidence>
<proteinExistence type="predicted"/>
<sequence length="85" mass="9212">MKKHNQAKFGARHDSGNSSSKASMVLDQQVAITASACELCPPRNLASAIDDSLTGIAQQALHLYRIPLPSQARRRTNQLQPTQDG</sequence>
<protein>
    <submittedName>
        <fullName evidence="2">Uncharacterized protein</fullName>
    </submittedName>
</protein>
<evidence type="ECO:0000256" key="1">
    <source>
        <dbReference type="SAM" id="MobiDB-lite"/>
    </source>
</evidence>
<comment type="caution">
    <text evidence="2">The sequence shown here is derived from an EMBL/GenBank/DDBJ whole genome shotgun (WGS) entry which is preliminary data.</text>
</comment>
<evidence type="ECO:0000313" key="3">
    <source>
        <dbReference type="Proteomes" id="UP000186922"/>
    </source>
</evidence>
<accession>A0A1D1VDR0</accession>
<name>A0A1D1VDR0_RAMVA</name>
<reference evidence="2 3" key="1">
    <citation type="journal article" date="2016" name="Nat. Commun.">
        <title>Extremotolerant tardigrade genome and improved radiotolerance of human cultured cells by tardigrade-unique protein.</title>
        <authorList>
            <person name="Hashimoto T."/>
            <person name="Horikawa D.D."/>
            <person name="Saito Y."/>
            <person name="Kuwahara H."/>
            <person name="Kozuka-Hata H."/>
            <person name="Shin-I T."/>
            <person name="Minakuchi Y."/>
            <person name="Ohishi K."/>
            <person name="Motoyama A."/>
            <person name="Aizu T."/>
            <person name="Enomoto A."/>
            <person name="Kondo K."/>
            <person name="Tanaka S."/>
            <person name="Hara Y."/>
            <person name="Koshikawa S."/>
            <person name="Sagara H."/>
            <person name="Miura T."/>
            <person name="Yokobori S."/>
            <person name="Miyagawa K."/>
            <person name="Suzuki Y."/>
            <person name="Kubo T."/>
            <person name="Oyama M."/>
            <person name="Kohara Y."/>
            <person name="Fujiyama A."/>
            <person name="Arakawa K."/>
            <person name="Katayama T."/>
            <person name="Toyoda A."/>
            <person name="Kunieda T."/>
        </authorList>
    </citation>
    <scope>NUCLEOTIDE SEQUENCE [LARGE SCALE GENOMIC DNA]</scope>
    <source>
        <strain evidence="2 3">YOKOZUNA-1</strain>
    </source>
</reference>
<dbReference type="Proteomes" id="UP000186922">
    <property type="component" value="Unassembled WGS sequence"/>
</dbReference>
<keyword evidence="3" id="KW-1185">Reference proteome</keyword>
<dbReference type="AlphaFoldDB" id="A0A1D1VDR0"/>
<feature type="region of interest" description="Disordered" evidence="1">
    <location>
        <begin position="1"/>
        <end position="22"/>
    </location>
</feature>
<organism evidence="2 3">
    <name type="scientific">Ramazzottius varieornatus</name>
    <name type="common">Water bear</name>
    <name type="synonym">Tardigrade</name>
    <dbReference type="NCBI Taxonomy" id="947166"/>
    <lineage>
        <taxon>Eukaryota</taxon>
        <taxon>Metazoa</taxon>
        <taxon>Ecdysozoa</taxon>
        <taxon>Tardigrada</taxon>
        <taxon>Eutardigrada</taxon>
        <taxon>Parachela</taxon>
        <taxon>Hypsibioidea</taxon>
        <taxon>Ramazzottiidae</taxon>
        <taxon>Ramazzottius</taxon>
    </lineage>
</organism>
<gene>
    <name evidence="2" type="primary">RvY_09103-1</name>
    <name evidence="2" type="synonym">RvY_09103.1</name>
    <name evidence="2" type="ORF">RvY_09103</name>
</gene>